<feature type="domain" description="FMN hydroxy acid dehydrogenase" evidence="18">
    <location>
        <begin position="98"/>
        <end position="460"/>
    </location>
</feature>
<evidence type="ECO:0000256" key="9">
    <source>
        <dbReference type="ARBA" id="ARBA00023002"/>
    </source>
</evidence>
<evidence type="ECO:0000256" key="4">
    <source>
        <dbReference type="ARBA" id="ARBA00011881"/>
    </source>
</evidence>
<dbReference type="CDD" id="cd02922">
    <property type="entry name" value="FCB2_FMN"/>
    <property type="match status" value="1"/>
</dbReference>
<comment type="similarity">
    <text evidence="13">In the C-terminal section; belongs to the FMN-dependent alpha-hydroxy acid dehydrogenase family.</text>
</comment>
<comment type="subcellular location">
    <subcellularLocation>
        <location evidence="3">Mitochondrion intermembrane space</location>
    </subcellularLocation>
</comment>
<evidence type="ECO:0000256" key="5">
    <source>
        <dbReference type="ARBA" id="ARBA00022617"/>
    </source>
</evidence>
<accession>A0A2J6SE44</accession>
<reference evidence="19 20" key="1">
    <citation type="submission" date="2016-04" db="EMBL/GenBank/DDBJ databases">
        <title>A degradative enzymes factory behind the ericoid mycorrhizal symbiosis.</title>
        <authorList>
            <consortium name="DOE Joint Genome Institute"/>
            <person name="Martino E."/>
            <person name="Morin E."/>
            <person name="Grelet G."/>
            <person name="Kuo A."/>
            <person name="Kohler A."/>
            <person name="Daghino S."/>
            <person name="Barry K."/>
            <person name="Choi C."/>
            <person name="Cichocki N."/>
            <person name="Clum A."/>
            <person name="Copeland A."/>
            <person name="Hainaut M."/>
            <person name="Haridas S."/>
            <person name="Labutti K."/>
            <person name="Lindquist E."/>
            <person name="Lipzen A."/>
            <person name="Khouja H.-R."/>
            <person name="Murat C."/>
            <person name="Ohm R."/>
            <person name="Olson A."/>
            <person name="Spatafora J."/>
            <person name="Veneault-Fourrey C."/>
            <person name="Henrissat B."/>
            <person name="Grigoriev I."/>
            <person name="Martin F."/>
            <person name="Perotto S."/>
        </authorList>
    </citation>
    <scope>NUCLEOTIDE SEQUENCE [LARGE SCALE GENOMIC DNA]</scope>
    <source>
        <strain evidence="19 20">F</strain>
    </source>
</reference>
<comment type="catalytic activity">
    <reaction evidence="12">
        <text>(S)-lactate + 2 Fe(III)-[cytochrome c] = 2 Fe(II)-[cytochrome c] + pyruvate + 2 H(+)</text>
        <dbReference type="Rhea" id="RHEA:19909"/>
        <dbReference type="Rhea" id="RHEA-COMP:10350"/>
        <dbReference type="Rhea" id="RHEA-COMP:14399"/>
        <dbReference type="ChEBI" id="CHEBI:15361"/>
        <dbReference type="ChEBI" id="CHEBI:15378"/>
        <dbReference type="ChEBI" id="CHEBI:16651"/>
        <dbReference type="ChEBI" id="CHEBI:29033"/>
        <dbReference type="ChEBI" id="CHEBI:29034"/>
        <dbReference type="EC" id="1.1.2.3"/>
    </reaction>
    <physiologicalReaction direction="left-to-right" evidence="12">
        <dbReference type="Rhea" id="RHEA:19910"/>
    </physiologicalReaction>
</comment>
<evidence type="ECO:0000256" key="2">
    <source>
        <dbReference type="ARBA" id="ARBA00001970"/>
    </source>
</evidence>
<dbReference type="FunFam" id="3.20.20.70:FF:000062">
    <property type="entry name" value="Cytochrome b2, mitochondrial, putative"/>
    <property type="match status" value="1"/>
</dbReference>
<keyword evidence="8" id="KW-0479">Metal-binding</keyword>
<dbReference type="InterPro" id="IPR037458">
    <property type="entry name" value="L-MDH/L-LDH_FMN-bd"/>
</dbReference>
<dbReference type="InterPro" id="IPR001199">
    <property type="entry name" value="Cyt_B5-like_heme/steroid-bd"/>
</dbReference>
<name>A0A2J6SE44_HYAVF</name>
<comment type="similarity">
    <text evidence="14">In the N-terminal section; belongs to the cytochrome b5 family.</text>
</comment>
<evidence type="ECO:0000256" key="7">
    <source>
        <dbReference type="ARBA" id="ARBA00022643"/>
    </source>
</evidence>
<keyword evidence="10" id="KW-0408">Iron</keyword>
<evidence type="ECO:0000256" key="13">
    <source>
        <dbReference type="ARBA" id="ARBA00061137"/>
    </source>
</evidence>
<feature type="domain" description="Cytochrome b5 heme-binding" evidence="17">
    <location>
        <begin position="1"/>
        <end position="76"/>
    </location>
</feature>
<gene>
    <name evidence="19" type="ORF">L207DRAFT_595692</name>
</gene>
<dbReference type="Pfam" id="PF00173">
    <property type="entry name" value="Cyt-b5"/>
    <property type="match status" value="1"/>
</dbReference>
<evidence type="ECO:0000256" key="6">
    <source>
        <dbReference type="ARBA" id="ARBA00022630"/>
    </source>
</evidence>
<dbReference type="InterPro" id="IPR036400">
    <property type="entry name" value="Cyt_B5-like_heme/steroid_sf"/>
</dbReference>
<dbReference type="PROSITE" id="PS50255">
    <property type="entry name" value="CYTOCHROME_B5_2"/>
    <property type="match status" value="1"/>
</dbReference>
<keyword evidence="11" id="KW-0496">Mitochondrion</keyword>
<evidence type="ECO:0000256" key="16">
    <source>
        <dbReference type="ARBA" id="ARBA00068515"/>
    </source>
</evidence>
<keyword evidence="5" id="KW-0349">Heme</keyword>
<dbReference type="PRINTS" id="PR00363">
    <property type="entry name" value="CYTOCHROMEB5"/>
</dbReference>
<dbReference type="Gene3D" id="3.20.20.70">
    <property type="entry name" value="Aldolase class I"/>
    <property type="match status" value="1"/>
</dbReference>
<dbReference type="InterPro" id="IPR037396">
    <property type="entry name" value="FMN_HAD"/>
</dbReference>
<evidence type="ECO:0000256" key="15">
    <source>
        <dbReference type="ARBA" id="ARBA00066458"/>
    </source>
</evidence>
<dbReference type="PROSITE" id="PS51349">
    <property type="entry name" value="FMN_HYDROXY_ACID_DH_2"/>
    <property type="match status" value="1"/>
</dbReference>
<dbReference type="EMBL" id="KZ613937">
    <property type="protein sequence ID" value="PMD49031.1"/>
    <property type="molecule type" value="Genomic_DNA"/>
</dbReference>
<dbReference type="SMART" id="SM01117">
    <property type="entry name" value="Cyt-b5"/>
    <property type="match status" value="1"/>
</dbReference>
<dbReference type="PANTHER" id="PTHR10578:SF104">
    <property type="entry name" value="CYTOCHROME B2, MITOCHONDRIAL-RELATED"/>
    <property type="match status" value="1"/>
</dbReference>
<dbReference type="Proteomes" id="UP000235786">
    <property type="component" value="Unassembled WGS sequence"/>
</dbReference>
<dbReference type="GO" id="GO:0004460">
    <property type="term" value="F:L-lactate dehydrogenase (cytochrome) activity"/>
    <property type="evidence" value="ECO:0007669"/>
    <property type="project" value="UniProtKB-EC"/>
</dbReference>
<evidence type="ECO:0000313" key="20">
    <source>
        <dbReference type="Proteomes" id="UP000235786"/>
    </source>
</evidence>
<proteinExistence type="inferred from homology"/>
<dbReference type="SUPFAM" id="SSF51395">
    <property type="entry name" value="FMN-linked oxidoreductases"/>
    <property type="match status" value="1"/>
</dbReference>
<evidence type="ECO:0000256" key="11">
    <source>
        <dbReference type="ARBA" id="ARBA00023128"/>
    </source>
</evidence>
<keyword evidence="7" id="KW-0288">FMN</keyword>
<dbReference type="InterPro" id="IPR013785">
    <property type="entry name" value="Aldolase_TIM"/>
</dbReference>
<dbReference type="PANTHER" id="PTHR10578">
    <property type="entry name" value="S -2-HYDROXY-ACID OXIDASE-RELATED"/>
    <property type="match status" value="1"/>
</dbReference>
<keyword evidence="20" id="KW-1185">Reference proteome</keyword>
<evidence type="ECO:0000259" key="18">
    <source>
        <dbReference type="PROSITE" id="PS51349"/>
    </source>
</evidence>
<evidence type="ECO:0000259" key="17">
    <source>
        <dbReference type="PROSITE" id="PS50255"/>
    </source>
</evidence>
<dbReference type="AlphaFoldDB" id="A0A2J6SE44"/>
<evidence type="ECO:0000256" key="1">
    <source>
        <dbReference type="ARBA" id="ARBA00001917"/>
    </source>
</evidence>
<sequence>MIDSAEVLKHNSPKSCWLILYGRVYDVTEFLISHPGGSSIILAYAGQDATDEYDPIHPAGAIEEHLPVDAYLGEVDPATVSKAATKAVRTRDVLTENTPLSAIINLNDFEHVAKQSLSPNAWAYYSSGSDDEISKQMNRKAFQNVSLRSRVLRNVEEINTSTMILGQKTSMPVFVSPAAMAKFAHPLGECAIASGVGKEGLIQVVSTSSSMSIEDIMNARVDKDQPIFFQLYVNQDINKSKALIRRAEQAGVKAIWITVDSAVIGKREQDERIRAKVTNGGAISQGQEVMGIGRTMGAIITPRLSWGDLLWIRKTTNLPLVIKGIQCVEDAILAYEHGVQGIVLSNHGGRHDKLTLNSAQAPLLTLLEINKYAPFLLTKMEIYLDGGVRRGTDILKAVALGATAVGLGRPLLYALTAGYGEDGVRKLISILRAELMSNMALAGARNLGEITRAMLNPSRLERDLVALVKL</sequence>
<protein>
    <recommendedName>
        <fullName evidence="16">L-lactate dehydrogenase (cytochrome)</fullName>
        <ecNumber evidence="15">1.1.2.3</ecNumber>
    </recommendedName>
</protein>
<dbReference type="InterPro" id="IPR000262">
    <property type="entry name" value="FMN-dep_DH"/>
</dbReference>
<organism evidence="19 20">
    <name type="scientific">Hyaloscypha variabilis (strain UAMH 11265 / GT02V1 / F)</name>
    <name type="common">Meliniomyces variabilis</name>
    <dbReference type="NCBI Taxonomy" id="1149755"/>
    <lineage>
        <taxon>Eukaryota</taxon>
        <taxon>Fungi</taxon>
        <taxon>Dikarya</taxon>
        <taxon>Ascomycota</taxon>
        <taxon>Pezizomycotina</taxon>
        <taxon>Leotiomycetes</taxon>
        <taxon>Helotiales</taxon>
        <taxon>Hyaloscyphaceae</taxon>
        <taxon>Hyaloscypha</taxon>
        <taxon>Hyaloscypha variabilis</taxon>
    </lineage>
</organism>
<evidence type="ECO:0000313" key="19">
    <source>
        <dbReference type="EMBL" id="PMD49031.1"/>
    </source>
</evidence>
<comment type="cofactor">
    <cofactor evidence="1">
        <name>FMN</name>
        <dbReference type="ChEBI" id="CHEBI:58210"/>
    </cofactor>
</comment>
<keyword evidence="6" id="KW-0285">Flavoprotein</keyword>
<keyword evidence="9" id="KW-0560">Oxidoreductase</keyword>
<evidence type="ECO:0000256" key="12">
    <source>
        <dbReference type="ARBA" id="ARBA00052399"/>
    </source>
</evidence>
<dbReference type="GO" id="GO:0046872">
    <property type="term" value="F:metal ion binding"/>
    <property type="evidence" value="ECO:0007669"/>
    <property type="project" value="UniProtKB-KW"/>
</dbReference>
<dbReference type="GO" id="GO:0005758">
    <property type="term" value="C:mitochondrial intermembrane space"/>
    <property type="evidence" value="ECO:0007669"/>
    <property type="project" value="UniProtKB-SubCell"/>
</dbReference>
<evidence type="ECO:0000256" key="14">
    <source>
        <dbReference type="ARBA" id="ARBA00061589"/>
    </source>
</evidence>
<evidence type="ECO:0000256" key="8">
    <source>
        <dbReference type="ARBA" id="ARBA00022723"/>
    </source>
</evidence>
<comment type="subunit">
    <text evidence="4">Homotetramer.</text>
</comment>
<evidence type="ECO:0000256" key="10">
    <source>
        <dbReference type="ARBA" id="ARBA00023004"/>
    </source>
</evidence>
<dbReference type="STRING" id="1149755.A0A2J6SE44"/>
<comment type="cofactor">
    <cofactor evidence="2">
        <name>heme b</name>
        <dbReference type="ChEBI" id="CHEBI:60344"/>
    </cofactor>
</comment>
<dbReference type="Gene3D" id="3.10.120.10">
    <property type="entry name" value="Cytochrome b5-like heme/steroid binding domain"/>
    <property type="match status" value="1"/>
</dbReference>
<dbReference type="Pfam" id="PF01070">
    <property type="entry name" value="FMN_dh"/>
    <property type="match status" value="1"/>
</dbReference>
<evidence type="ECO:0000256" key="3">
    <source>
        <dbReference type="ARBA" id="ARBA00004569"/>
    </source>
</evidence>
<dbReference type="SUPFAM" id="SSF55856">
    <property type="entry name" value="Cytochrome b5-like heme/steroid binding domain"/>
    <property type="match status" value="1"/>
</dbReference>
<dbReference type="OrthoDB" id="1925334at2759"/>
<dbReference type="EC" id="1.1.2.3" evidence="15"/>